<keyword evidence="10 13" id="KW-0675">Receptor</keyword>
<comment type="similarity">
    <text evidence="2 13">Belongs to the integrin alpha chain family.</text>
</comment>
<dbReference type="OrthoDB" id="5573735at2759"/>
<dbReference type="GO" id="GO:0048513">
    <property type="term" value="P:animal organ development"/>
    <property type="evidence" value="ECO:0007669"/>
    <property type="project" value="UniProtKB-ARBA"/>
</dbReference>
<dbReference type="InterPro" id="IPR018184">
    <property type="entry name" value="Integrin_alpha_C_CS"/>
</dbReference>
<accession>B7PDC8</accession>
<feature type="repeat" description="FG-GAP" evidence="12">
    <location>
        <begin position="1"/>
        <end position="56"/>
    </location>
</feature>
<dbReference type="EnsemblMetazoa" id="ISCW003187-RA">
    <property type="protein sequence ID" value="ISCW003187-PA"/>
    <property type="gene ID" value="ISCW003187"/>
</dbReference>
<feature type="repeat" description="FG-GAP" evidence="12">
    <location>
        <begin position="57"/>
        <end position="114"/>
    </location>
</feature>
<dbReference type="HOGENOM" id="CLU_482841_0_0_1"/>
<dbReference type="PaxDb" id="6945-B7PDC8"/>
<proteinExistence type="evidence at protein level"/>
<dbReference type="PROSITE" id="PS00242">
    <property type="entry name" value="INTEGRIN_ALPHA"/>
    <property type="match status" value="1"/>
</dbReference>
<dbReference type="EMBL" id="ABJB010763053">
    <property type="status" value="NOT_ANNOTATED_CDS"/>
    <property type="molecule type" value="Genomic_DNA"/>
</dbReference>
<dbReference type="GO" id="GO:0004621">
    <property type="term" value="F:glycosylphosphatidylinositol phospholipase D activity"/>
    <property type="evidence" value="ECO:0007669"/>
    <property type="project" value="UniProtKB-EC"/>
</dbReference>
<feature type="domain" description="Integrin alpha second immunoglobulin-like" evidence="16">
    <location>
        <begin position="322"/>
        <end position="415"/>
    </location>
</feature>
<dbReference type="EMBL" id="ABJB010115042">
    <property type="status" value="NOT_ANNOTATED_CDS"/>
    <property type="molecule type" value="Genomic_DNA"/>
</dbReference>
<name>B7PDC8_IXOSC</name>
<keyword evidence="20" id="KW-1267">Proteomics identification</keyword>
<keyword evidence="17" id="KW-0378">Hydrolase</keyword>
<feature type="non-terminal residue" evidence="17">
    <location>
        <position position="1"/>
    </location>
</feature>
<dbReference type="VEuPathDB" id="VectorBase:ISCI003187"/>
<keyword evidence="7 13" id="KW-1133">Transmembrane helix</keyword>
<dbReference type="VEuPathDB" id="VectorBase:ISCW003187"/>
<dbReference type="InterPro" id="IPR032695">
    <property type="entry name" value="Integrin_dom_sf"/>
</dbReference>
<dbReference type="AlphaFoldDB" id="B7PDC8"/>
<dbReference type="InterPro" id="IPR000413">
    <property type="entry name" value="Integrin_alpha"/>
</dbReference>
<keyword evidence="5" id="KW-0677">Repeat</keyword>
<dbReference type="SUPFAM" id="SSF69318">
    <property type="entry name" value="Integrin alpha N-terminal domain"/>
    <property type="match status" value="1"/>
</dbReference>
<dbReference type="Pfam" id="PF01839">
    <property type="entry name" value="FG-GAP"/>
    <property type="match status" value="3"/>
</dbReference>
<protein>
    <submittedName>
        <fullName evidence="17 18">Integrin alpha-ps, putative</fullName>
        <ecNumber evidence="17">3.1.4.50</ecNumber>
    </submittedName>
</protein>
<keyword evidence="9 13" id="KW-0472">Membrane</keyword>
<dbReference type="PANTHER" id="PTHR23220">
    <property type="entry name" value="INTEGRIN ALPHA"/>
    <property type="match status" value="1"/>
</dbReference>
<dbReference type="Pfam" id="PF08441">
    <property type="entry name" value="Integrin_A_Ig_1"/>
    <property type="match status" value="1"/>
</dbReference>
<dbReference type="SMR" id="B7PDC8"/>
<keyword evidence="3 13" id="KW-0812">Transmembrane</keyword>
<evidence type="ECO:0000256" key="14">
    <source>
        <dbReference type="SAM" id="MobiDB-lite"/>
    </source>
</evidence>
<evidence type="ECO:0000259" key="16">
    <source>
        <dbReference type="Pfam" id="PF20805"/>
    </source>
</evidence>
<evidence type="ECO:0000256" key="3">
    <source>
        <dbReference type="ARBA" id="ARBA00022692"/>
    </source>
</evidence>
<dbReference type="EMBL" id="DS689337">
    <property type="protein sequence ID" value="EEC04600.1"/>
    <property type="molecule type" value="Genomic_DNA"/>
</dbReference>
<dbReference type="InterPro" id="IPR013519">
    <property type="entry name" value="Int_alpha_beta-p"/>
</dbReference>
<dbReference type="InterPro" id="IPR048285">
    <property type="entry name" value="Integrin_alpha_Ig-like_2"/>
</dbReference>
<dbReference type="GO" id="GO:0007157">
    <property type="term" value="P:heterophilic cell-cell adhesion via plasma membrane cell adhesion molecules"/>
    <property type="evidence" value="ECO:0007669"/>
    <property type="project" value="UniProtKB-ARBA"/>
</dbReference>
<dbReference type="Gene3D" id="2.60.40.1460">
    <property type="entry name" value="Integrin domains. Chain A, domain 2"/>
    <property type="match status" value="1"/>
</dbReference>
<comment type="subcellular location">
    <subcellularLocation>
        <location evidence="1 13">Membrane</location>
        <topology evidence="1 13">Single-pass type I membrane protein</topology>
    </subcellularLocation>
</comment>
<evidence type="ECO:0000256" key="1">
    <source>
        <dbReference type="ARBA" id="ARBA00004479"/>
    </source>
</evidence>
<dbReference type="SMART" id="SM00191">
    <property type="entry name" value="Int_alpha"/>
    <property type="match status" value="3"/>
</dbReference>
<dbReference type="GO" id="GO:0008305">
    <property type="term" value="C:integrin complex"/>
    <property type="evidence" value="ECO:0007669"/>
    <property type="project" value="InterPro"/>
</dbReference>
<evidence type="ECO:0000256" key="8">
    <source>
        <dbReference type="ARBA" id="ARBA00023037"/>
    </source>
</evidence>
<evidence type="ECO:0000256" key="6">
    <source>
        <dbReference type="ARBA" id="ARBA00022889"/>
    </source>
</evidence>
<feature type="region of interest" description="Disordered" evidence="14">
    <location>
        <begin position="521"/>
        <end position="565"/>
    </location>
</feature>
<dbReference type="EC" id="3.1.4.50" evidence="17"/>
<feature type="transmembrane region" description="Helical" evidence="13">
    <location>
        <begin position="487"/>
        <end position="509"/>
    </location>
</feature>
<feature type="repeat" description="FG-GAP" evidence="12">
    <location>
        <begin position="118"/>
        <end position="180"/>
    </location>
</feature>
<evidence type="ECO:0000256" key="2">
    <source>
        <dbReference type="ARBA" id="ARBA00008054"/>
    </source>
</evidence>
<evidence type="ECO:0000256" key="9">
    <source>
        <dbReference type="ARBA" id="ARBA00023136"/>
    </source>
</evidence>
<dbReference type="Proteomes" id="UP000001555">
    <property type="component" value="Unassembled WGS sequence"/>
</dbReference>
<keyword evidence="4" id="KW-0732">Signal</keyword>
<evidence type="ECO:0000256" key="5">
    <source>
        <dbReference type="ARBA" id="ARBA00022737"/>
    </source>
</evidence>
<dbReference type="PROSITE" id="PS51470">
    <property type="entry name" value="FG_GAP"/>
    <property type="match status" value="3"/>
</dbReference>
<evidence type="ECO:0000313" key="18">
    <source>
        <dbReference type="EnsemblMetazoa" id="ISCW003187-PA"/>
    </source>
</evidence>
<dbReference type="Gene3D" id="1.20.5.930">
    <property type="entry name" value="Bicelle-embedded integrin alpha(iib) transmembrane segment"/>
    <property type="match status" value="1"/>
</dbReference>
<keyword evidence="6 13" id="KW-0130">Cell adhesion</keyword>
<feature type="compositionally biased region" description="Polar residues" evidence="14">
    <location>
        <begin position="531"/>
        <end position="544"/>
    </location>
</feature>
<organism>
    <name type="scientific">Ixodes scapularis</name>
    <name type="common">Black-legged tick</name>
    <name type="synonym">Deer tick</name>
    <dbReference type="NCBI Taxonomy" id="6945"/>
    <lineage>
        <taxon>Eukaryota</taxon>
        <taxon>Metazoa</taxon>
        <taxon>Ecdysozoa</taxon>
        <taxon>Arthropoda</taxon>
        <taxon>Chelicerata</taxon>
        <taxon>Arachnida</taxon>
        <taxon>Acari</taxon>
        <taxon>Parasitiformes</taxon>
        <taxon>Ixodida</taxon>
        <taxon>Ixodoidea</taxon>
        <taxon>Ixodidae</taxon>
        <taxon>Ixodinae</taxon>
        <taxon>Ixodes</taxon>
    </lineage>
</organism>
<feature type="domain" description="Integrin alpha first immunoglubulin-like" evidence="15">
    <location>
        <begin position="165"/>
        <end position="319"/>
    </location>
</feature>
<evidence type="ECO:0000256" key="7">
    <source>
        <dbReference type="ARBA" id="ARBA00022989"/>
    </source>
</evidence>
<dbReference type="InterPro" id="IPR013517">
    <property type="entry name" value="FG-GAP"/>
</dbReference>
<evidence type="ECO:0000256" key="10">
    <source>
        <dbReference type="ARBA" id="ARBA00023170"/>
    </source>
</evidence>
<evidence type="ECO:0000256" key="12">
    <source>
        <dbReference type="PROSITE-ProRule" id="PRU00803"/>
    </source>
</evidence>
<dbReference type="SUPFAM" id="SSF69179">
    <property type="entry name" value="Integrin domains"/>
    <property type="match status" value="2"/>
</dbReference>
<evidence type="ECO:0000313" key="19">
    <source>
        <dbReference type="Proteomes" id="UP000001555"/>
    </source>
</evidence>
<dbReference type="STRING" id="6945.B7PDC8"/>
<keyword evidence="19" id="KW-1185">Reference proteome</keyword>
<evidence type="ECO:0000313" key="17">
    <source>
        <dbReference type="EMBL" id="EEC04600.1"/>
    </source>
</evidence>
<reference evidence="18" key="2">
    <citation type="submission" date="2020-05" db="UniProtKB">
        <authorList>
            <consortium name="EnsemblMetazoa"/>
        </authorList>
    </citation>
    <scope>IDENTIFICATION</scope>
    <source>
        <strain evidence="18">wikel</strain>
    </source>
</reference>
<dbReference type="InterPro" id="IPR013649">
    <property type="entry name" value="Integrin_alpha_Ig-like_1"/>
</dbReference>
<evidence type="ECO:0000259" key="15">
    <source>
        <dbReference type="Pfam" id="PF08441"/>
    </source>
</evidence>
<dbReference type="Gene3D" id="2.60.40.1510">
    <property type="entry name" value="ntegrin, alpha v. Chain A, domain 3"/>
    <property type="match status" value="1"/>
</dbReference>
<gene>
    <name evidence="17" type="ORF">IscW_ISCW003187</name>
</gene>
<dbReference type="PRINTS" id="PR01185">
    <property type="entry name" value="INTEGRINA"/>
</dbReference>
<dbReference type="EMBL" id="ABJB010894118">
    <property type="status" value="NOT_ANNOTATED_CDS"/>
    <property type="molecule type" value="Genomic_DNA"/>
</dbReference>
<dbReference type="VEuPathDB" id="VectorBase:ISCP_024727"/>
<dbReference type="InterPro" id="IPR028994">
    <property type="entry name" value="Integrin_alpha_N"/>
</dbReference>
<evidence type="ECO:0007829" key="20">
    <source>
        <dbReference type="PeptideAtlas" id="B7PDC8"/>
    </source>
</evidence>
<keyword evidence="8 13" id="KW-0401">Integrin</keyword>
<dbReference type="Gene3D" id="2.130.10.130">
    <property type="entry name" value="Integrin alpha, N-terminal"/>
    <property type="match status" value="1"/>
</dbReference>
<dbReference type="Pfam" id="PF20805">
    <property type="entry name" value="Integrin_A_Ig_2"/>
    <property type="match status" value="1"/>
</dbReference>
<evidence type="ECO:0000256" key="11">
    <source>
        <dbReference type="ARBA" id="ARBA00023180"/>
    </source>
</evidence>
<dbReference type="PANTHER" id="PTHR23220:SF122">
    <property type="entry name" value="INTEGRIN ALPHA-PS1"/>
    <property type="match status" value="1"/>
</dbReference>
<dbReference type="GO" id="GO:0007229">
    <property type="term" value="P:integrin-mediated signaling pathway"/>
    <property type="evidence" value="ECO:0007669"/>
    <property type="project" value="UniProtKB-KW"/>
</dbReference>
<evidence type="ECO:0000256" key="4">
    <source>
        <dbReference type="ARBA" id="ARBA00022729"/>
    </source>
</evidence>
<reference evidence="17 19" key="1">
    <citation type="submission" date="2008-03" db="EMBL/GenBank/DDBJ databases">
        <title>Annotation of Ixodes scapularis.</title>
        <authorList>
            <consortium name="Ixodes scapularis Genome Project Consortium"/>
            <person name="Caler E."/>
            <person name="Hannick L.I."/>
            <person name="Bidwell S."/>
            <person name="Joardar V."/>
            <person name="Thiagarajan M."/>
            <person name="Amedeo P."/>
            <person name="Galinsky K.J."/>
            <person name="Schobel S."/>
            <person name="Inman J."/>
            <person name="Hostetler J."/>
            <person name="Miller J."/>
            <person name="Hammond M."/>
            <person name="Megy K."/>
            <person name="Lawson D."/>
            <person name="Kodira C."/>
            <person name="Sutton G."/>
            <person name="Meyer J."/>
            <person name="Hill C.A."/>
            <person name="Birren B."/>
            <person name="Nene V."/>
            <person name="Collins F."/>
            <person name="Alarcon-Chaidez F."/>
            <person name="Wikel S."/>
            <person name="Strausberg R."/>
        </authorList>
    </citation>
    <scope>NUCLEOTIDE SEQUENCE [LARGE SCALE GENOMIC DNA]</scope>
    <source>
        <strain evidence="19">Wikel</strain>
        <strain evidence="17">Wikel colony</strain>
    </source>
</reference>
<keyword evidence="11" id="KW-0325">Glycoprotein</keyword>
<dbReference type="GO" id="GO:0031589">
    <property type="term" value="P:cell-substrate adhesion"/>
    <property type="evidence" value="ECO:0007669"/>
    <property type="project" value="UniProtKB-ARBA"/>
</dbReference>
<evidence type="ECO:0000256" key="13">
    <source>
        <dbReference type="RuleBase" id="RU003762"/>
    </source>
</evidence>
<sequence length="565" mass="61896">SFQMGSYFGASVLAIDLNMDNFTDLLVGAPLYSLQGTNGDEGKVYVYLSNGAVSILQDLKIMGSSVPGARFGSTIVNIGDLNLDGYPDVAIGSPYEHGYGAVYIYNGGKDGLKTTPAQIIEGRSTEGSPHGFGISISKAMDIDGNNYPDIVVGAYQSDQAYLFRAMPVVQARAWIEIDTKHVSSNKPNCVRNNVAFFCFPVTPCIQYDGKYVPEQIDFEFTIEMDTKKQEAHRGAFELLGGRTGISIREVRPLQRGRAMCFPQKALVFSNVQDLLTPFEFRLTFNISDGDKTRRDGFCSTCPVLDASTITTVTNRTVFQVACGPDNVCWADLILKASIVGHEDSSPLVVGKDNVVSLAISVKNRDDTEPAYLSRVEISLPENVDFVNIGTCESKGNATVSCDVGNPLNPGSEMVKYFDSPINKVAVSISVPLKIHGKKDPFLKLEGVKNKVAKIELHMTLNVTRIMEQVIVTSLVKEGPPAPYRLPWWVYLLIVLGGLFLLLLIIYVLYRCGFFRRKAKEDLERSKRESLAASSVAHSPTTENPPSMPGDDPEVRTSLLAPEARE</sequence>